<evidence type="ECO:0000256" key="2">
    <source>
        <dbReference type="SAM" id="MobiDB-lite"/>
    </source>
</evidence>
<feature type="coiled-coil region" evidence="1">
    <location>
        <begin position="441"/>
        <end position="489"/>
    </location>
</feature>
<dbReference type="EMBL" id="VBUT01000006">
    <property type="protein sequence ID" value="TLF76512.1"/>
    <property type="molecule type" value="Genomic_DNA"/>
</dbReference>
<proteinExistence type="predicted"/>
<keyword evidence="3" id="KW-0540">Nuclease</keyword>
<dbReference type="InterPro" id="IPR027417">
    <property type="entry name" value="P-loop_NTPase"/>
</dbReference>
<feature type="coiled-coil region" evidence="1">
    <location>
        <begin position="289"/>
        <end position="328"/>
    </location>
</feature>
<organism evidence="3 4">
    <name type="scientific">Nocardia cyriacigeorgica</name>
    <dbReference type="NCBI Taxonomy" id="135487"/>
    <lineage>
        <taxon>Bacteria</taxon>
        <taxon>Bacillati</taxon>
        <taxon>Actinomycetota</taxon>
        <taxon>Actinomycetes</taxon>
        <taxon>Mycobacteriales</taxon>
        <taxon>Nocardiaceae</taxon>
        <taxon>Nocardia</taxon>
    </lineage>
</organism>
<evidence type="ECO:0000313" key="4">
    <source>
        <dbReference type="Proteomes" id="UP000306378"/>
    </source>
</evidence>
<feature type="compositionally biased region" description="Polar residues" evidence="2">
    <location>
        <begin position="741"/>
        <end position="756"/>
    </location>
</feature>
<evidence type="ECO:0000313" key="3">
    <source>
        <dbReference type="EMBL" id="TLF76512.1"/>
    </source>
</evidence>
<dbReference type="Proteomes" id="UP000306378">
    <property type="component" value="Unassembled WGS sequence"/>
</dbReference>
<reference evidence="3 4" key="1">
    <citation type="submission" date="2019-05" db="EMBL/GenBank/DDBJ databases">
        <title>Genomes sequences of two Nocardia cyriacigeorgica environmental isolates, type strains Nocardia asteroides ATCC 19247 and Nocardia cyriacigeorgica DSM 44484.</title>
        <authorList>
            <person name="Vautrin F."/>
            <person name="Bergeron E."/>
            <person name="Dubost A."/>
            <person name="Abrouk D."/>
            <person name="Rodriguez Nava V."/>
            <person name="Pujic P."/>
        </authorList>
    </citation>
    <scope>NUCLEOTIDE SEQUENCE [LARGE SCALE GENOMIC DNA]</scope>
    <source>
        <strain evidence="3 4">EML 446</strain>
    </source>
</reference>
<name>A0A5R8NLE8_9NOCA</name>
<feature type="coiled-coil region" evidence="1">
    <location>
        <begin position="951"/>
        <end position="1006"/>
    </location>
</feature>
<comment type="caution">
    <text evidence="3">The sequence shown here is derived from an EMBL/GenBank/DDBJ whole genome shotgun (WGS) entry which is preliminary data.</text>
</comment>
<keyword evidence="1" id="KW-0175">Coiled coil</keyword>
<evidence type="ECO:0000256" key="1">
    <source>
        <dbReference type="SAM" id="Coils"/>
    </source>
</evidence>
<keyword evidence="3" id="KW-0255">Endonuclease</keyword>
<dbReference type="GO" id="GO:0004519">
    <property type="term" value="F:endonuclease activity"/>
    <property type="evidence" value="ECO:0007669"/>
    <property type="project" value="UniProtKB-KW"/>
</dbReference>
<feature type="compositionally biased region" description="Basic and acidic residues" evidence="2">
    <location>
        <begin position="561"/>
        <end position="574"/>
    </location>
</feature>
<feature type="region of interest" description="Disordered" evidence="2">
    <location>
        <begin position="561"/>
        <end position="587"/>
    </location>
</feature>
<keyword evidence="3" id="KW-0378">Hydrolase</keyword>
<gene>
    <name evidence="3" type="ORF">FEK34_16420</name>
</gene>
<accession>A0A5R8NLE8</accession>
<feature type="region of interest" description="Disordered" evidence="2">
    <location>
        <begin position="923"/>
        <end position="943"/>
    </location>
</feature>
<dbReference type="RefSeq" id="WP_138448691.1">
    <property type="nucleotide sequence ID" value="NZ_VBUT01000006.1"/>
</dbReference>
<dbReference type="Pfam" id="PF13558">
    <property type="entry name" value="SbcC_Walker_B"/>
    <property type="match status" value="1"/>
</dbReference>
<dbReference type="Gene3D" id="3.40.50.300">
    <property type="entry name" value="P-loop containing nucleotide triphosphate hydrolases"/>
    <property type="match status" value="1"/>
</dbReference>
<feature type="region of interest" description="Disordered" evidence="2">
    <location>
        <begin position="704"/>
        <end position="759"/>
    </location>
</feature>
<sequence>MPLIHGGVRFVPTRAGIVNLWDYRDQEFCFADGRLVLRGPNGSGKTKALEVLFPFVLDGRIEPRRLNPFAGEERTMKSNLLYRKQESAYSYVWMEFARGDWDDPEVVTVGIGMRATRPSDKVTRWYFVADGRVGVDFSLLGPDDRPFTRKQLAEQIGSDAIVDRPVEYRAAIDARMFGLGQQRYDQLINLILTLRRPQLAKNLDPRGLSQALTDGLRPLDEQLIMDAARSFSDMEEVGRTLAGLVHADTATRDFVAVYRKYLAVQAKTDVDQVATRLDAVTHASTALFAATALRERREAERTAAEARAEDADRAYEQAIADRETLQRSSAYEGKQQLDDLADAVRRLEVSAGAHRDKAVKAAQTLDQRAQEAERATAAVATTAAALARGEDELRAAAEEAGIAWSPLPDGSRAEQLTAAVRGHAEERDADVRAVRQALGLLDTATAERTRAERLADRARTARDEAAAEIARAEAAVAVARTEASAALREWWSAYREVYAADGNGIVDALETALAQTGADEIAGLPEILAEHAEPLLDQLRTRRQEAKSRAAAAAQQVRELTAERDRVAAQRDDAPPPSPTHTDSRDGLAGAPLWQLVRFADDVSAEDAAGIESALAAAGLLDAWVCADADRPAEFDSELFLIPLPEHARPTSRTLADVLVVEDDSDALTVPRAEVAAVLASIALGDRAVDSAAAMSSGVAPADCADAMRPGEEPAAGPDHTVSSTGTTAGHAGADSPVGARSSTELGSPGHDSSGSIAAGPVLVSVSGHFRTGVQLGRHHKPHAEFIGTTARARRRESRIAELDQAIESATAAQRAAADEEAEVCARLARISAAAKALPRPTGVTAALRAVSECAGMLRSKSEAATQAEADLDHAVAQVATAEKALRTAAAAHRTPRDARELDALAAAIRHFENTGTGLLRLRAEHDRDREREREANDRHGEARDLAEAFAEEAEAAQAGFEEQSRKLETLRESLGASAADIDRDLEQARERIDAARAEQKAARKAANAAIEAVGDAEAAYRTAHEALGTALTEVLADVRALAPYAQPDLLALLGANTECRWPSSDAAWSTPDQLLYRIAAAGPESEPAVLPDEVAELFAELRAATESVRATEAGRKSTRSAVTTALQEFDAALAASGRDYRVHWDAADGLTVVRVHDEHGVAPLAEFATRVDAARRDQELLLTDAERRILEDALLTGLAQQIHERTSDARELISRMSAEMKQRRMSSGNTIGVHWLLADGLSEAARAMCKLLDRDTSALSADDLAAIRAHFAAEIRAARAAHPERSYPEILAATLDYRTWRVFSFTLMSADGSEDRLTVARHSALSGGEQSVSLHLPLFAAAHVMLDSADPQAPRLLALDEAFAGVDDNGRSELLGLSVQFDLDLFMTGYDLWITYPHVPACAHYDLAHSTAENTVSATLLVWDAGDLLAEHDGTDLTTALHSPNRRRLPHSIHGGLPLEPVG</sequence>
<dbReference type="SUPFAM" id="SSF52540">
    <property type="entry name" value="P-loop containing nucleoside triphosphate hydrolases"/>
    <property type="match status" value="1"/>
</dbReference>
<protein>
    <submittedName>
        <fullName evidence="3">Endonuclease</fullName>
    </submittedName>
</protein>